<protein>
    <submittedName>
        <fullName evidence="1">Uncharacterized protein</fullName>
    </submittedName>
</protein>
<sequence length="59" mass="6149">MSDFIAARLREASTYRALIQLGAAFGLFAFSPEQSDAVTAVAMAFAGAGATGLLPDRVR</sequence>
<proteinExistence type="predicted"/>
<reference evidence="1" key="1">
    <citation type="submission" date="2019-06" db="EMBL/GenBank/DDBJ databases">
        <title>Complete genome sequence of Methylogaea oryzae strain JCM16910.</title>
        <authorList>
            <person name="Asakawa S."/>
        </authorList>
    </citation>
    <scope>NUCLEOTIDE SEQUENCE</scope>
    <source>
        <strain evidence="1">E10</strain>
    </source>
</reference>
<organism evidence="1 2">
    <name type="scientific">Methylogaea oryzae</name>
    <dbReference type="NCBI Taxonomy" id="1295382"/>
    <lineage>
        <taxon>Bacteria</taxon>
        <taxon>Pseudomonadati</taxon>
        <taxon>Pseudomonadota</taxon>
        <taxon>Gammaproteobacteria</taxon>
        <taxon>Methylococcales</taxon>
        <taxon>Methylococcaceae</taxon>
        <taxon>Methylogaea</taxon>
    </lineage>
</organism>
<gene>
    <name evidence="1" type="ORF">MoryE10_09510</name>
</gene>
<accession>A0A8D4VQ09</accession>
<evidence type="ECO:0000313" key="2">
    <source>
        <dbReference type="Proteomes" id="UP000824988"/>
    </source>
</evidence>
<dbReference type="Proteomes" id="UP000824988">
    <property type="component" value="Chromosome"/>
</dbReference>
<name>A0A8D4VQ09_9GAMM</name>
<evidence type="ECO:0000313" key="1">
    <source>
        <dbReference type="EMBL" id="BBL70345.1"/>
    </source>
</evidence>
<dbReference type="KEGG" id="moz:MoryE10_09510"/>
<keyword evidence="2" id="KW-1185">Reference proteome</keyword>
<dbReference type="AlphaFoldDB" id="A0A8D4VQ09"/>
<dbReference type="EMBL" id="AP019782">
    <property type="protein sequence ID" value="BBL70345.1"/>
    <property type="molecule type" value="Genomic_DNA"/>
</dbReference>
<dbReference type="RefSeq" id="WP_221048371.1">
    <property type="nucleotide sequence ID" value="NZ_AP019782.1"/>
</dbReference>